<dbReference type="PANTHER" id="PTHR13148:SF0">
    <property type="entry name" value="POST-GPI ATTACHMENT TO PROTEINS FACTOR 3"/>
    <property type="match status" value="1"/>
</dbReference>
<feature type="transmembrane region" description="Helical" evidence="7">
    <location>
        <begin position="195"/>
        <end position="215"/>
    </location>
</feature>
<comment type="function">
    <text evidence="7">Involved in the lipid remodeling steps of GPI-anchor maturation.</text>
</comment>
<dbReference type="GO" id="GO:0016788">
    <property type="term" value="F:hydrolase activity, acting on ester bonds"/>
    <property type="evidence" value="ECO:0007669"/>
    <property type="project" value="TreeGrafter"/>
</dbReference>
<evidence type="ECO:0000256" key="2">
    <source>
        <dbReference type="ARBA" id="ARBA00022502"/>
    </source>
</evidence>
<dbReference type="Proteomes" id="UP000193498">
    <property type="component" value="Unassembled WGS sequence"/>
</dbReference>
<dbReference type="AlphaFoldDB" id="A0A1Y1Y4X4"/>
<keyword evidence="6 7" id="KW-0472">Membrane</keyword>
<dbReference type="InParanoid" id="A0A1Y1Y4X4"/>
<keyword evidence="7" id="KW-0256">Endoplasmic reticulum</keyword>
<evidence type="ECO:0000313" key="9">
    <source>
        <dbReference type="Proteomes" id="UP000193498"/>
    </source>
</evidence>
<dbReference type="FunCoup" id="A0A1Y1Y4X4">
    <property type="interactions" value="108"/>
</dbReference>
<comment type="caution">
    <text evidence="8">The sequence shown here is derived from an EMBL/GenBank/DDBJ whole genome shotgun (WGS) entry which is preliminary data.</text>
</comment>
<name>A0A1Y1Y4X4_9FUNG</name>
<feature type="transmembrane region" description="Helical" evidence="7">
    <location>
        <begin position="254"/>
        <end position="275"/>
    </location>
</feature>
<dbReference type="STRING" id="1314790.A0A1Y1Y4X4"/>
<comment type="subcellular location">
    <subcellularLocation>
        <location evidence="1">Endomembrane system</location>
        <topology evidence="1">Multi-pass membrane protein</topology>
    </subcellularLocation>
    <subcellularLocation>
        <location evidence="7">Endoplasmic reticulum membrane</location>
        <topology evidence="7">Multi-pass membrane protein</topology>
    </subcellularLocation>
</comment>
<dbReference type="Pfam" id="PF04080">
    <property type="entry name" value="Per1"/>
    <property type="match status" value="1"/>
</dbReference>
<dbReference type="EMBL" id="MCFE01000249">
    <property type="protein sequence ID" value="ORX93038.1"/>
    <property type="molecule type" value="Genomic_DNA"/>
</dbReference>
<feature type="signal peptide" evidence="7">
    <location>
        <begin position="1"/>
        <end position="24"/>
    </location>
</feature>
<comment type="caution">
    <text evidence="7">Lacks conserved residue(s) required for the propagation of feature annotation.</text>
</comment>
<evidence type="ECO:0000256" key="1">
    <source>
        <dbReference type="ARBA" id="ARBA00004127"/>
    </source>
</evidence>
<evidence type="ECO:0000256" key="7">
    <source>
        <dbReference type="RuleBase" id="RU365066"/>
    </source>
</evidence>
<feature type="transmembrane region" description="Helical" evidence="7">
    <location>
        <begin position="221"/>
        <end position="242"/>
    </location>
</feature>
<protein>
    <recommendedName>
        <fullName evidence="7">Post-GPI attachment to proteins factor 3</fullName>
    </recommendedName>
</protein>
<gene>
    <name evidence="8" type="ORF">K493DRAFT_316214</name>
</gene>
<evidence type="ECO:0000256" key="3">
    <source>
        <dbReference type="ARBA" id="ARBA00022692"/>
    </source>
</evidence>
<keyword evidence="3 7" id="KW-0812">Transmembrane</keyword>
<dbReference type="GO" id="GO:0005789">
    <property type="term" value="C:endoplasmic reticulum membrane"/>
    <property type="evidence" value="ECO:0007669"/>
    <property type="project" value="UniProtKB-SubCell"/>
</dbReference>
<comment type="similarity">
    <text evidence="7">Belongs to the PGAP3 family.</text>
</comment>
<accession>A0A1Y1Y4X4</accession>
<dbReference type="PANTHER" id="PTHR13148">
    <property type="entry name" value="PER1-RELATED"/>
    <property type="match status" value="1"/>
</dbReference>
<reference evidence="8 9" key="1">
    <citation type="submission" date="2016-07" db="EMBL/GenBank/DDBJ databases">
        <title>Pervasive Adenine N6-methylation of Active Genes in Fungi.</title>
        <authorList>
            <consortium name="DOE Joint Genome Institute"/>
            <person name="Mondo S.J."/>
            <person name="Dannebaum R.O."/>
            <person name="Kuo R.C."/>
            <person name="Labutti K."/>
            <person name="Haridas S."/>
            <person name="Kuo A."/>
            <person name="Salamov A."/>
            <person name="Ahrendt S.R."/>
            <person name="Lipzen A."/>
            <person name="Sullivan W."/>
            <person name="Andreopoulos W.B."/>
            <person name="Clum A."/>
            <person name="Lindquist E."/>
            <person name="Daum C."/>
            <person name="Ramamoorthy G.K."/>
            <person name="Gryganskyi A."/>
            <person name="Culley D."/>
            <person name="Magnuson J.K."/>
            <person name="James T.Y."/>
            <person name="O'Malley M.A."/>
            <person name="Stajich J.E."/>
            <person name="Spatafora J.W."/>
            <person name="Visel A."/>
            <person name="Grigoriev I.V."/>
        </authorList>
    </citation>
    <scope>NUCLEOTIDE SEQUENCE [LARGE SCALE GENOMIC DNA]</scope>
    <source>
        <strain evidence="8 9">CBS 931.73</strain>
    </source>
</reference>
<organism evidence="8 9">
    <name type="scientific">Basidiobolus meristosporus CBS 931.73</name>
    <dbReference type="NCBI Taxonomy" id="1314790"/>
    <lineage>
        <taxon>Eukaryota</taxon>
        <taxon>Fungi</taxon>
        <taxon>Fungi incertae sedis</taxon>
        <taxon>Zoopagomycota</taxon>
        <taxon>Entomophthoromycotina</taxon>
        <taxon>Basidiobolomycetes</taxon>
        <taxon>Basidiobolales</taxon>
        <taxon>Basidiobolaceae</taxon>
        <taxon>Basidiobolus</taxon>
    </lineage>
</organism>
<evidence type="ECO:0000256" key="5">
    <source>
        <dbReference type="ARBA" id="ARBA00022989"/>
    </source>
</evidence>
<keyword evidence="2 7" id="KW-0337">GPI-anchor biosynthesis</keyword>
<keyword evidence="4 7" id="KW-0732">Signal</keyword>
<sequence>MIKCSGKPLVAVLLLVCFVTYTYGSYGDRQPVFNDCVSNCERSVCASNPVLPLSLRLTLWSCVDNCKYDCMRQITEKATETGEPIVQYYGKWPFLRLFGMQEPASVLFSVLNGWGHWYHWKVIKTRIPNTYFLKPFYYGYAIVGMNAWLWSSVFHTRDTPLTEKLDYFSAALTILYGLFVAVLRASHTTNRKKQVFIGILHLIPFVLHVSYLSFYKFDYGYNMKASVGIGMLHNVAWTITAIRSTGHPYRWRPIASAIILTMAMSLELFDFPPIFEALDAHSLWHAATVPILFYWYTYLIEDARWDSTKMRPKKN</sequence>
<feature type="chain" id="PRO_5016482191" description="Post-GPI attachment to proteins factor 3" evidence="7">
    <location>
        <begin position="25"/>
        <end position="315"/>
    </location>
</feature>
<evidence type="ECO:0000313" key="8">
    <source>
        <dbReference type="EMBL" id="ORX93038.1"/>
    </source>
</evidence>
<dbReference type="OrthoDB" id="419770at2759"/>
<feature type="transmembrane region" description="Helical" evidence="7">
    <location>
        <begin position="165"/>
        <end position="183"/>
    </location>
</feature>
<feature type="transmembrane region" description="Helical" evidence="7">
    <location>
        <begin position="281"/>
        <end position="300"/>
    </location>
</feature>
<feature type="transmembrane region" description="Helical" evidence="7">
    <location>
        <begin position="135"/>
        <end position="153"/>
    </location>
</feature>
<evidence type="ECO:0000256" key="6">
    <source>
        <dbReference type="ARBA" id="ARBA00023136"/>
    </source>
</evidence>
<keyword evidence="5 7" id="KW-1133">Transmembrane helix</keyword>
<keyword evidence="9" id="KW-1185">Reference proteome</keyword>
<dbReference type="GO" id="GO:0006506">
    <property type="term" value="P:GPI anchor biosynthetic process"/>
    <property type="evidence" value="ECO:0007669"/>
    <property type="project" value="UniProtKB-KW"/>
</dbReference>
<proteinExistence type="inferred from homology"/>
<dbReference type="InterPro" id="IPR007217">
    <property type="entry name" value="Per1-like"/>
</dbReference>
<evidence type="ECO:0000256" key="4">
    <source>
        <dbReference type="ARBA" id="ARBA00022729"/>
    </source>
</evidence>